<dbReference type="SUPFAM" id="SSF53335">
    <property type="entry name" value="S-adenosyl-L-methionine-dependent methyltransferases"/>
    <property type="match status" value="1"/>
</dbReference>
<dbReference type="EMBL" id="MU004383">
    <property type="protein sequence ID" value="KAF2653347.1"/>
    <property type="molecule type" value="Genomic_DNA"/>
</dbReference>
<dbReference type="Gene3D" id="3.40.50.150">
    <property type="entry name" value="Vaccinia Virus protein VP39"/>
    <property type="match status" value="1"/>
</dbReference>
<dbReference type="Proteomes" id="UP000799324">
    <property type="component" value="Unassembled WGS sequence"/>
</dbReference>
<dbReference type="CDD" id="cd02440">
    <property type="entry name" value="AdoMet_MTases"/>
    <property type="match status" value="1"/>
</dbReference>
<evidence type="ECO:0000313" key="2">
    <source>
        <dbReference type="EMBL" id="KAF2653347.1"/>
    </source>
</evidence>
<dbReference type="InterPro" id="IPR029063">
    <property type="entry name" value="SAM-dependent_MTases_sf"/>
</dbReference>
<proteinExistence type="predicted"/>
<organism evidence="2 3">
    <name type="scientific">Lophiostoma macrostomum CBS 122681</name>
    <dbReference type="NCBI Taxonomy" id="1314788"/>
    <lineage>
        <taxon>Eukaryota</taxon>
        <taxon>Fungi</taxon>
        <taxon>Dikarya</taxon>
        <taxon>Ascomycota</taxon>
        <taxon>Pezizomycotina</taxon>
        <taxon>Dothideomycetes</taxon>
        <taxon>Pleosporomycetidae</taxon>
        <taxon>Pleosporales</taxon>
        <taxon>Lophiostomataceae</taxon>
        <taxon>Lophiostoma</taxon>
    </lineage>
</organism>
<gene>
    <name evidence="2" type="ORF">K491DRAFT_680638</name>
</gene>
<reference evidence="2" key="1">
    <citation type="journal article" date="2020" name="Stud. Mycol.">
        <title>101 Dothideomycetes genomes: a test case for predicting lifestyles and emergence of pathogens.</title>
        <authorList>
            <person name="Haridas S."/>
            <person name="Albert R."/>
            <person name="Binder M."/>
            <person name="Bloem J."/>
            <person name="Labutti K."/>
            <person name="Salamov A."/>
            <person name="Andreopoulos B."/>
            <person name="Baker S."/>
            <person name="Barry K."/>
            <person name="Bills G."/>
            <person name="Bluhm B."/>
            <person name="Cannon C."/>
            <person name="Castanera R."/>
            <person name="Culley D."/>
            <person name="Daum C."/>
            <person name="Ezra D."/>
            <person name="Gonzalez J."/>
            <person name="Henrissat B."/>
            <person name="Kuo A."/>
            <person name="Liang C."/>
            <person name="Lipzen A."/>
            <person name="Lutzoni F."/>
            <person name="Magnuson J."/>
            <person name="Mondo S."/>
            <person name="Nolan M."/>
            <person name="Ohm R."/>
            <person name="Pangilinan J."/>
            <person name="Park H.-J."/>
            <person name="Ramirez L."/>
            <person name="Alfaro M."/>
            <person name="Sun H."/>
            <person name="Tritt A."/>
            <person name="Yoshinaga Y."/>
            <person name="Zwiers L.-H."/>
            <person name="Turgeon B."/>
            <person name="Goodwin S."/>
            <person name="Spatafora J."/>
            <person name="Crous P."/>
            <person name="Grigoriev I."/>
        </authorList>
    </citation>
    <scope>NUCLEOTIDE SEQUENCE</scope>
    <source>
        <strain evidence="2">CBS 122681</strain>
    </source>
</reference>
<feature type="domain" description="Methyltransferase" evidence="1">
    <location>
        <begin position="48"/>
        <end position="139"/>
    </location>
</feature>
<dbReference type="Pfam" id="PF13649">
    <property type="entry name" value="Methyltransf_25"/>
    <property type="match status" value="1"/>
</dbReference>
<evidence type="ECO:0000259" key="1">
    <source>
        <dbReference type="Pfam" id="PF13649"/>
    </source>
</evidence>
<protein>
    <recommendedName>
        <fullName evidence="1">Methyltransferase domain-containing protein</fullName>
    </recommendedName>
</protein>
<dbReference type="PANTHER" id="PTHR43591:SF110">
    <property type="entry name" value="RHODANESE DOMAIN-CONTAINING PROTEIN"/>
    <property type="match status" value="1"/>
</dbReference>
<accession>A0A6A6T200</accession>
<dbReference type="PANTHER" id="PTHR43591">
    <property type="entry name" value="METHYLTRANSFERASE"/>
    <property type="match status" value="1"/>
</dbReference>
<dbReference type="AlphaFoldDB" id="A0A6A6T200"/>
<evidence type="ECO:0000313" key="3">
    <source>
        <dbReference type="Proteomes" id="UP000799324"/>
    </source>
</evidence>
<name>A0A6A6T200_9PLEO</name>
<dbReference type="OrthoDB" id="3737176at2759"/>
<keyword evidence="3" id="KW-1185">Reference proteome</keyword>
<sequence>MSTPAENPPLSHDVDTAIRLYMQHWLCTTDTGFIIHPEIPLDTENLNIADVGCGTGIWLIDLDRQMSRMGQLHGYDISSAYFPPADELPENIRFETLDATQPPPEDLIDQYDVVHLGHVGLCIRNEDPTEFLMTCIAMLSAYICPVTCVRGLTQTEPGGYLCWDELDTGSVQPIHSDPAASGGHADLLESFGLAWLSSHGVTTRWIRTLDDTCTRYGLEVVDFKRKPASDALARPWTMMQLMANRDYIENEIIPMTEAGKFPKGHPTAEGWREMLKNLVRECQGGVKLLTDIV</sequence>
<dbReference type="InterPro" id="IPR041698">
    <property type="entry name" value="Methyltransf_25"/>
</dbReference>